<sequence length="317" mass="34082">MSESNTPPRKTVLISGCSNGGIGSALVETFHERGLHVFATARTLSKMSQIEKLPNVTLLQLDVLSQSSIDAAVEAVTAQTGGKLDYLINNSGQSCIQPALETSIERAREIHDVNFWGTVRVTHAFSPLVIASKGTIANVCSIAAVLHVAWGAFYNSSKAAVRSYSETLRVELAPLGVKVITVMAGVVGTNIFENHPEANLSDSSPWKPAEKVIQGQAAGSMTDGAMPRSVFARHVADSVLGGATGMTWVGKMATTAYWISGFLPIWMLRRKQVKATGQVLQASTLSDLEDVVWMLDIDYRYMDGSLWNVLTGDEVPT</sequence>
<proteinExistence type="predicted"/>
<dbReference type="EMBL" id="JAOPJF010000066">
    <property type="protein sequence ID" value="KAK1141301.1"/>
    <property type="molecule type" value="Genomic_DNA"/>
</dbReference>
<protein>
    <submittedName>
        <fullName evidence="1">Uncharacterized protein</fullName>
    </submittedName>
</protein>
<accession>A0ACC3AUN1</accession>
<dbReference type="Proteomes" id="UP001177260">
    <property type="component" value="Unassembled WGS sequence"/>
</dbReference>
<reference evidence="1 2" key="1">
    <citation type="journal article" date="2023" name="ACS Omega">
        <title>Identification of the Neoaspergillic Acid Biosynthesis Gene Cluster by Establishing an In Vitro CRISPR-Ribonucleoprotein Genetic System in Aspergillus melleus.</title>
        <authorList>
            <person name="Yuan B."/>
            <person name="Grau M.F."/>
            <person name="Murata R.M."/>
            <person name="Torok T."/>
            <person name="Venkateswaran K."/>
            <person name="Stajich J.E."/>
            <person name="Wang C.C.C."/>
        </authorList>
    </citation>
    <scope>NUCLEOTIDE SEQUENCE [LARGE SCALE GENOMIC DNA]</scope>
    <source>
        <strain evidence="1 2">IMV 1140</strain>
    </source>
</reference>
<evidence type="ECO:0000313" key="2">
    <source>
        <dbReference type="Proteomes" id="UP001177260"/>
    </source>
</evidence>
<keyword evidence="2" id="KW-1185">Reference proteome</keyword>
<name>A0ACC3AUN1_9EURO</name>
<evidence type="ECO:0000313" key="1">
    <source>
        <dbReference type="EMBL" id="KAK1141301.1"/>
    </source>
</evidence>
<comment type="caution">
    <text evidence="1">The sequence shown here is derived from an EMBL/GenBank/DDBJ whole genome shotgun (WGS) entry which is preliminary data.</text>
</comment>
<organism evidence="1 2">
    <name type="scientific">Aspergillus melleus</name>
    <dbReference type="NCBI Taxonomy" id="138277"/>
    <lineage>
        <taxon>Eukaryota</taxon>
        <taxon>Fungi</taxon>
        <taxon>Dikarya</taxon>
        <taxon>Ascomycota</taxon>
        <taxon>Pezizomycotina</taxon>
        <taxon>Eurotiomycetes</taxon>
        <taxon>Eurotiomycetidae</taxon>
        <taxon>Eurotiales</taxon>
        <taxon>Aspergillaceae</taxon>
        <taxon>Aspergillus</taxon>
        <taxon>Aspergillus subgen. Circumdati</taxon>
    </lineage>
</organism>
<gene>
    <name evidence="1" type="ORF">N8T08_009208</name>
</gene>